<dbReference type="GO" id="GO:0005737">
    <property type="term" value="C:cytoplasm"/>
    <property type="evidence" value="ECO:0000318"/>
    <property type="project" value="GO_Central"/>
</dbReference>
<evidence type="ECO:0000313" key="8">
    <source>
        <dbReference type="Proteomes" id="UP000017836"/>
    </source>
</evidence>
<dbReference type="SUPFAM" id="SSF52833">
    <property type="entry name" value="Thioredoxin-like"/>
    <property type="match status" value="1"/>
</dbReference>
<dbReference type="InterPro" id="IPR040079">
    <property type="entry name" value="Glutathione_S-Trfase"/>
</dbReference>
<keyword evidence="8" id="KW-1185">Reference proteome</keyword>
<evidence type="ECO:0000259" key="5">
    <source>
        <dbReference type="PROSITE" id="PS50404"/>
    </source>
</evidence>
<dbReference type="OMA" id="RHPWGKI"/>
<dbReference type="SUPFAM" id="SSF47616">
    <property type="entry name" value="GST C-terminal domain-like"/>
    <property type="match status" value="1"/>
</dbReference>
<evidence type="ECO:0000256" key="3">
    <source>
        <dbReference type="ARBA" id="ARBA00022679"/>
    </source>
</evidence>
<dbReference type="InterPro" id="IPR004045">
    <property type="entry name" value="Glutathione_S-Trfase_N"/>
</dbReference>
<dbReference type="PROSITE" id="PS50405">
    <property type="entry name" value="GST_CTER"/>
    <property type="match status" value="1"/>
</dbReference>
<evidence type="ECO:0000256" key="1">
    <source>
        <dbReference type="ARBA" id="ARBA00010128"/>
    </source>
</evidence>
<dbReference type="SFLD" id="SFLDS00019">
    <property type="entry name" value="Glutathione_Transferase_(cytos"/>
    <property type="match status" value="1"/>
</dbReference>
<evidence type="ECO:0000259" key="6">
    <source>
        <dbReference type="PROSITE" id="PS50405"/>
    </source>
</evidence>
<dbReference type="EC" id="2.5.1.18" evidence="2"/>
<dbReference type="HOGENOM" id="CLU_011226_5_1_1"/>
<dbReference type="Gene3D" id="1.20.1050.10">
    <property type="match status" value="1"/>
</dbReference>
<dbReference type="GO" id="GO:0004364">
    <property type="term" value="F:glutathione transferase activity"/>
    <property type="evidence" value="ECO:0000318"/>
    <property type="project" value="GO_Central"/>
</dbReference>
<dbReference type="AlphaFoldDB" id="U5CUL2"/>
<keyword evidence="3" id="KW-0808">Transferase</keyword>
<dbReference type="GO" id="GO:0006749">
    <property type="term" value="P:glutathione metabolic process"/>
    <property type="evidence" value="ECO:0000318"/>
    <property type="project" value="GO_Central"/>
</dbReference>
<accession>U5CUL2</accession>
<dbReference type="STRING" id="13333.U5CUL2"/>
<dbReference type="SFLD" id="SFLDG00358">
    <property type="entry name" value="Main_(cytGST)"/>
    <property type="match status" value="1"/>
</dbReference>
<dbReference type="Proteomes" id="UP000017836">
    <property type="component" value="Unassembled WGS sequence"/>
</dbReference>
<proteinExistence type="inferred from homology"/>
<gene>
    <name evidence="7" type="ORF">AMTR_s00057p00211420</name>
</gene>
<dbReference type="Gramene" id="ERN16996">
    <property type="protein sequence ID" value="ERN16996"/>
    <property type="gene ID" value="AMTR_s00057p00211420"/>
</dbReference>
<dbReference type="EMBL" id="KI392405">
    <property type="protein sequence ID" value="ERN16996.1"/>
    <property type="molecule type" value="Genomic_DNA"/>
</dbReference>
<evidence type="ECO:0000313" key="7">
    <source>
        <dbReference type="EMBL" id="ERN16996.1"/>
    </source>
</evidence>
<feature type="domain" description="GST N-terminal" evidence="5">
    <location>
        <begin position="1"/>
        <end position="65"/>
    </location>
</feature>
<dbReference type="InterPro" id="IPR036249">
    <property type="entry name" value="Thioredoxin-like_sf"/>
</dbReference>
<protein>
    <recommendedName>
        <fullName evidence="2">glutathione transferase</fullName>
        <ecNumber evidence="2">2.5.1.18</ecNumber>
    </recommendedName>
</protein>
<dbReference type="FunFam" id="1.20.1050.10:FF:000004">
    <property type="entry name" value="Glutathione S-transferase F2"/>
    <property type="match status" value="1"/>
</dbReference>
<evidence type="ECO:0000256" key="2">
    <source>
        <dbReference type="ARBA" id="ARBA00012452"/>
    </source>
</evidence>
<feature type="domain" description="GST C-terminal" evidence="6">
    <location>
        <begin position="72"/>
        <end position="202"/>
    </location>
</feature>
<sequence>MAIKLHGSWMSTATLRVGATLYEKGLDFELVPPFGQVPAFEDGDLKLFESRAITKYIAYKYKEQGTELVGANFSEMPIIGVWMEVEAHHFAGPSTKLVWELCIKPMIGIPVDETVVEEATGKLNGVLDVYEARLAKNKYLGGDEFSLADLHHLPNIRYILMTPKASLFTSHPHVSRWWSDISSRPAWTKAAALSDAAIPKQA</sequence>
<dbReference type="eggNOG" id="KOG0867">
    <property type="taxonomic scope" value="Eukaryota"/>
</dbReference>
<dbReference type="Gene3D" id="3.40.30.10">
    <property type="entry name" value="Glutaredoxin"/>
    <property type="match status" value="1"/>
</dbReference>
<organism evidence="7 8">
    <name type="scientific">Amborella trichopoda</name>
    <dbReference type="NCBI Taxonomy" id="13333"/>
    <lineage>
        <taxon>Eukaryota</taxon>
        <taxon>Viridiplantae</taxon>
        <taxon>Streptophyta</taxon>
        <taxon>Embryophyta</taxon>
        <taxon>Tracheophyta</taxon>
        <taxon>Spermatophyta</taxon>
        <taxon>Magnoliopsida</taxon>
        <taxon>Amborellales</taxon>
        <taxon>Amborellaceae</taxon>
        <taxon>Amborella</taxon>
    </lineage>
</organism>
<dbReference type="GO" id="GO:0043295">
    <property type="term" value="F:glutathione binding"/>
    <property type="evidence" value="ECO:0000318"/>
    <property type="project" value="GO_Central"/>
</dbReference>
<comment type="catalytic activity">
    <reaction evidence="4">
        <text>RX + glutathione = an S-substituted glutathione + a halide anion + H(+)</text>
        <dbReference type="Rhea" id="RHEA:16437"/>
        <dbReference type="ChEBI" id="CHEBI:15378"/>
        <dbReference type="ChEBI" id="CHEBI:16042"/>
        <dbReference type="ChEBI" id="CHEBI:17792"/>
        <dbReference type="ChEBI" id="CHEBI:57925"/>
        <dbReference type="ChEBI" id="CHEBI:90779"/>
        <dbReference type="EC" id="2.5.1.18"/>
    </reaction>
</comment>
<dbReference type="PANTHER" id="PTHR43900">
    <property type="entry name" value="GLUTATHIONE S-TRANSFERASE RHO"/>
    <property type="match status" value="1"/>
</dbReference>
<dbReference type="InterPro" id="IPR036282">
    <property type="entry name" value="Glutathione-S-Trfase_C_sf"/>
</dbReference>
<dbReference type="GO" id="GO:0009636">
    <property type="term" value="P:response to toxic substance"/>
    <property type="evidence" value="ECO:0007669"/>
    <property type="project" value="UniProtKB-ARBA"/>
</dbReference>
<comment type="similarity">
    <text evidence="1">Belongs to the GST superfamily. Phi family.</text>
</comment>
<dbReference type="InterPro" id="IPR004046">
    <property type="entry name" value="GST_C"/>
</dbReference>
<dbReference type="Pfam" id="PF02798">
    <property type="entry name" value="GST_N"/>
    <property type="match status" value="1"/>
</dbReference>
<evidence type="ECO:0000256" key="4">
    <source>
        <dbReference type="ARBA" id="ARBA00047960"/>
    </source>
</evidence>
<reference evidence="8" key="1">
    <citation type="journal article" date="2013" name="Science">
        <title>The Amborella genome and the evolution of flowering plants.</title>
        <authorList>
            <consortium name="Amborella Genome Project"/>
        </authorList>
    </citation>
    <scope>NUCLEOTIDE SEQUENCE [LARGE SCALE GENOMIC DNA]</scope>
</reference>
<dbReference type="PANTHER" id="PTHR43900:SF47">
    <property type="entry name" value="GLUTATHIONE S-TRANSFERASE F6-RELATED"/>
    <property type="match status" value="1"/>
</dbReference>
<dbReference type="CDD" id="cd03187">
    <property type="entry name" value="GST_C_Phi"/>
    <property type="match status" value="1"/>
</dbReference>
<name>U5CUL2_AMBTC</name>
<dbReference type="PROSITE" id="PS50404">
    <property type="entry name" value="GST_NTER"/>
    <property type="match status" value="1"/>
</dbReference>
<dbReference type="InterPro" id="IPR010987">
    <property type="entry name" value="Glutathione-S-Trfase_C-like"/>
</dbReference>
<dbReference type="InterPro" id="IPR034347">
    <property type="entry name" value="GST_Phi_C"/>
</dbReference>
<dbReference type="Pfam" id="PF00043">
    <property type="entry name" value="GST_C"/>
    <property type="match status" value="1"/>
</dbReference>